<organism evidence="2 3">
    <name type="scientific">Neorhodopirellula lusitana</name>
    <dbReference type="NCBI Taxonomy" id="445327"/>
    <lineage>
        <taxon>Bacteria</taxon>
        <taxon>Pseudomonadati</taxon>
        <taxon>Planctomycetota</taxon>
        <taxon>Planctomycetia</taxon>
        <taxon>Pirellulales</taxon>
        <taxon>Pirellulaceae</taxon>
        <taxon>Neorhodopirellula</taxon>
    </lineage>
</organism>
<evidence type="ECO:0000313" key="3">
    <source>
        <dbReference type="Proteomes" id="UP001158067"/>
    </source>
</evidence>
<proteinExistence type="predicted"/>
<feature type="compositionally biased region" description="Basic and acidic residues" evidence="1">
    <location>
        <begin position="141"/>
        <end position="163"/>
    </location>
</feature>
<feature type="region of interest" description="Disordered" evidence="1">
    <location>
        <begin position="100"/>
        <end position="180"/>
    </location>
</feature>
<dbReference type="RefSeq" id="WP_283435020.1">
    <property type="nucleotide sequence ID" value="NZ_CAWLDM010000001.1"/>
</dbReference>
<evidence type="ECO:0000256" key="1">
    <source>
        <dbReference type="SAM" id="MobiDB-lite"/>
    </source>
</evidence>
<evidence type="ECO:0000313" key="2">
    <source>
        <dbReference type="EMBL" id="SMP75297.1"/>
    </source>
</evidence>
<protein>
    <submittedName>
        <fullName evidence="2">Uncharacterized protein</fullName>
    </submittedName>
</protein>
<dbReference type="EMBL" id="FXUG01000019">
    <property type="protein sequence ID" value="SMP75297.1"/>
    <property type="molecule type" value="Genomic_DNA"/>
</dbReference>
<name>A0ABY1QPU7_9BACT</name>
<keyword evidence="3" id="KW-1185">Reference proteome</keyword>
<sequence>MENRTSAAGQFPAPMLRRLIQGRLAPAQRFHAKIGVGVLAAGLCLVSLAGCRLCADCDLDSYPSYGGAWQRTQRDSGRVGSIFDPGGSRVADLSQKITAEQAENDLYSGDSANGGSTGSGDASSADRSSNEGTDEEPSDNFNERSLDDDQQLRDMENRLRDLDLQDINYRQPDGNSQDWH</sequence>
<feature type="compositionally biased region" description="Low complexity" evidence="1">
    <location>
        <begin position="108"/>
        <end position="127"/>
    </location>
</feature>
<reference evidence="2 3" key="1">
    <citation type="submission" date="2017-05" db="EMBL/GenBank/DDBJ databases">
        <authorList>
            <person name="Varghese N."/>
            <person name="Submissions S."/>
        </authorList>
    </citation>
    <scope>NUCLEOTIDE SEQUENCE [LARGE SCALE GENOMIC DNA]</scope>
    <source>
        <strain evidence="2 3">DSM 25457</strain>
    </source>
</reference>
<gene>
    <name evidence="2" type="ORF">SAMN06265222_1195</name>
</gene>
<dbReference type="Proteomes" id="UP001158067">
    <property type="component" value="Unassembled WGS sequence"/>
</dbReference>
<comment type="caution">
    <text evidence="2">The sequence shown here is derived from an EMBL/GenBank/DDBJ whole genome shotgun (WGS) entry which is preliminary data.</text>
</comment>
<accession>A0ABY1QPU7</accession>